<feature type="domain" description="Zinc-ribbon" evidence="3">
    <location>
        <begin position="3"/>
        <end position="25"/>
    </location>
</feature>
<dbReference type="EMBL" id="SRJC01000001">
    <property type="protein sequence ID" value="TGB05153.1"/>
    <property type="molecule type" value="Genomic_DNA"/>
</dbReference>
<evidence type="ECO:0000256" key="2">
    <source>
        <dbReference type="SAM" id="Phobius"/>
    </source>
</evidence>
<evidence type="ECO:0000259" key="3">
    <source>
        <dbReference type="Pfam" id="PF13240"/>
    </source>
</evidence>
<evidence type="ECO:0000256" key="1">
    <source>
        <dbReference type="SAM" id="Coils"/>
    </source>
</evidence>
<evidence type="ECO:0000313" key="4">
    <source>
        <dbReference type="EMBL" id="TGB05153.1"/>
    </source>
</evidence>
<dbReference type="AlphaFoldDB" id="A0A4Z0H416"/>
<feature type="coiled-coil region" evidence="1">
    <location>
        <begin position="253"/>
        <end position="293"/>
    </location>
</feature>
<keyword evidence="5" id="KW-1185">Reference proteome</keyword>
<feature type="transmembrane region" description="Helical" evidence="2">
    <location>
        <begin position="43"/>
        <end position="64"/>
    </location>
</feature>
<keyword evidence="2" id="KW-0812">Transmembrane</keyword>
<dbReference type="RefSeq" id="WP_135327358.1">
    <property type="nucleotide sequence ID" value="NZ_SRJC01000001.1"/>
</dbReference>
<dbReference type="Pfam" id="PF13240">
    <property type="entry name" value="Zn_Ribbon_1"/>
    <property type="match status" value="1"/>
</dbReference>
<protein>
    <submittedName>
        <fullName evidence="4">Zinc-ribbon domain-containing protein</fullName>
    </submittedName>
</protein>
<proteinExistence type="predicted"/>
<evidence type="ECO:0000313" key="5">
    <source>
        <dbReference type="Proteomes" id="UP000297982"/>
    </source>
</evidence>
<dbReference type="SUPFAM" id="SSF57783">
    <property type="entry name" value="Zinc beta-ribbon"/>
    <property type="match status" value="1"/>
</dbReference>
<name>A0A4Z0H416_9BACI</name>
<dbReference type="STRING" id="192814.GCA_900166575_02184"/>
<reference evidence="4 5" key="1">
    <citation type="journal article" date="2003" name="Int. J. Syst. Evol. Microbiol.">
        <title>Halobacillus salinus sp. nov., isolated from a salt lake on the coast of the East Sea in Korea.</title>
        <authorList>
            <person name="Yoon J.H."/>
            <person name="Kang K.H."/>
            <person name="Park Y.H."/>
        </authorList>
    </citation>
    <scope>NUCLEOTIDE SEQUENCE [LARGE SCALE GENOMIC DNA]</scope>
    <source>
        <strain evidence="4 5">HSL-3</strain>
    </source>
</reference>
<sequence>MLFCPHCGSEVNEGSRYCSQCGQQLEGDLKKPIHKSEDRKKPWLPVLLPVLVALLTSAVLFFVYTHEQGVNEEVLKSKQEAEELALSGHYADAETMLEKAAEQRPNIEAFQEDLDSVRSVLTLQEDMSQVETMIEDQKLSKAEESLSEIQKVIQEKDSQLFSTLIPEMNNLDSRITVMTINKELSRMTDIDELAVKLNELSGLNLKEASQVREKITEKMISLSTKQAEKALNEKQYSEAISSVDQALQYAGNNQKLLQLKERIKQEKTAFEEKQQERLEQAMQQAAKDELKNQTDALEVVEVSIKKDEFGDFSVQGKVKSVATQIISTVTATYEIKNSEGKVVKKDSAKVYPVYLNPEDEGTFDKVYYKLKGKNYKVEVTEMEWLVE</sequence>
<comment type="caution">
    <text evidence="4">The sequence shown here is derived from an EMBL/GenBank/DDBJ whole genome shotgun (WGS) entry which is preliminary data.</text>
</comment>
<keyword evidence="2" id="KW-0472">Membrane</keyword>
<accession>A0A4Z0H416</accession>
<dbReference type="InterPro" id="IPR026870">
    <property type="entry name" value="Zinc_ribbon_dom"/>
</dbReference>
<keyword evidence="1" id="KW-0175">Coiled coil</keyword>
<keyword evidence="2" id="KW-1133">Transmembrane helix</keyword>
<organism evidence="4 5">
    <name type="scientific">Halobacillus salinus</name>
    <dbReference type="NCBI Taxonomy" id="192814"/>
    <lineage>
        <taxon>Bacteria</taxon>
        <taxon>Bacillati</taxon>
        <taxon>Bacillota</taxon>
        <taxon>Bacilli</taxon>
        <taxon>Bacillales</taxon>
        <taxon>Bacillaceae</taxon>
        <taxon>Halobacillus</taxon>
    </lineage>
</organism>
<dbReference type="Proteomes" id="UP000297982">
    <property type="component" value="Unassembled WGS sequence"/>
</dbReference>
<gene>
    <name evidence="4" type="ORF">E4663_09210</name>
</gene>